<keyword evidence="4" id="KW-0804">Transcription</keyword>
<evidence type="ECO:0000313" key="8">
    <source>
        <dbReference type="EMBL" id="KAF2868436.1"/>
    </source>
</evidence>
<evidence type="ECO:0000256" key="2">
    <source>
        <dbReference type="ARBA" id="ARBA00009430"/>
    </source>
</evidence>
<comment type="similarity">
    <text evidence="2">Belongs to the eukaryotic RPA49/POLR1E RNA polymerase subunit family.</text>
</comment>
<evidence type="ECO:0000313" key="9">
    <source>
        <dbReference type="Proteomes" id="UP000481861"/>
    </source>
</evidence>
<feature type="coiled-coil region" evidence="6">
    <location>
        <begin position="372"/>
        <end position="399"/>
    </location>
</feature>
<dbReference type="GO" id="GO:0006351">
    <property type="term" value="P:DNA-templated transcription"/>
    <property type="evidence" value="ECO:0007669"/>
    <property type="project" value="InterPro"/>
</dbReference>
<feature type="compositionally biased region" description="Basic and acidic residues" evidence="7">
    <location>
        <begin position="133"/>
        <end position="148"/>
    </location>
</feature>
<evidence type="ECO:0000256" key="5">
    <source>
        <dbReference type="ARBA" id="ARBA00023242"/>
    </source>
</evidence>
<gene>
    <name evidence="8" type="ORF">BDV95DRAFT_500709</name>
</gene>
<keyword evidence="6" id="KW-0175">Coiled coil</keyword>
<dbReference type="GO" id="GO:0005730">
    <property type="term" value="C:nucleolus"/>
    <property type="evidence" value="ECO:0007669"/>
    <property type="project" value="UniProtKB-SubCell"/>
</dbReference>
<dbReference type="GO" id="GO:0000428">
    <property type="term" value="C:DNA-directed RNA polymerase complex"/>
    <property type="evidence" value="ECO:0007669"/>
    <property type="project" value="UniProtKB-KW"/>
</dbReference>
<evidence type="ECO:0000256" key="6">
    <source>
        <dbReference type="SAM" id="Coils"/>
    </source>
</evidence>
<organism evidence="8 9">
    <name type="scientific">Massariosphaeria phaeospora</name>
    <dbReference type="NCBI Taxonomy" id="100035"/>
    <lineage>
        <taxon>Eukaryota</taxon>
        <taxon>Fungi</taxon>
        <taxon>Dikarya</taxon>
        <taxon>Ascomycota</taxon>
        <taxon>Pezizomycotina</taxon>
        <taxon>Dothideomycetes</taxon>
        <taxon>Pleosporomycetidae</taxon>
        <taxon>Pleosporales</taxon>
        <taxon>Pleosporales incertae sedis</taxon>
        <taxon>Massariosphaeria</taxon>
    </lineage>
</organism>
<evidence type="ECO:0000256" key="7">
    <source>
        <dbReference type="SAM" id="MobiDB-lite"/>
    </source>
</evidence>
<evidence type="ECO:0000256" key="1">
    <source>
        <dbReference type="ARBA" id="ARBA00004604"/>
    </source>
</evidence>
<accession>A0A7C8M4F6</accession>
<comment type="caution">
    <text evidence="8">The sequence shown here is derived from an EMBL/GenBank/DDBJ whole genome shotgun (WGS) entry which is preliminary data.</text>
</comment>
<keyword evidence="9" id="KW-1185">Reference proteome</keyword>
<evidence type="ECO:0000256" key="4">
    <source>
        <dbReference type="ARBA" id="ARBA00023163"/>
    </source>
</evidence>
<dbReference type="Pfam" id="PF06870">
    <property type="entry name" value="RNA_pol_I_A49"/>
    <property type="match status" value="1"/>
</dbReference>
<dbReference type="AlphaFoldDB" id="A0A7C8M4F6"/>
<dbReference type="EMBL" id="JAADJZ010000019">
    <property type="protein sequence ID" value="KAF2868436.1"/>
    <property type="molecule type" value="Genomic_DNA"/>
</dbReference>
<dbReference type="GO" id="GO:0003677">
    <property type="term" value="F:DNA binding"/>
    <property type="evidence" value="ECO:0007669"/>
    <property type="project" value="InterPro"/>
</dbReference>
<proteinExistence type="inferred from homology"/>
<sequence length="447" mass="49302">MAPEKKRKRADHGGQRPAKKMAVAPTTQGTVGVELLEDRGALGPVLASTPGLNLPPHISFAPFHRTAILPTGVESEIILQTSQHPRLDYLAREEKDGSSESLLKDYVGVFDPATNKLQLVEVKRVTVRSTLRSEAEDLQDERDKDGARKNTMSAKRHALAAEFGSKKSRKAIEDITLNAISRGKAGDPPTVKDEAIATNVLQNMTEATQSMPTKKDLAAAVDNSKPRPPANLDAEYAADVYTAENVVGRELLSLIPVKDWVDASKQGQPVNVNSRFVAKRILKIVKSNEIQKLKVLRFIQLCINFSLALRTKGMSGAKQIPPRDKLLPLMGDDVPGPVVDAIRRKFASENNDIPRWYNDNLMTHIAAAALIVDDLEVDVNDLRNDLKTQNKEIRQYFGELGCKVTPPTVPEREKLNITKAEAVNHNIAKLKLPLVFPKTKGLPNKKR</sequence>
<dbReference type="InterPro" id="IPR009668">
    <property type="entry name" value="RNA_pol-assoc_fac_A49-like"/>
</dbReference>
<reference evidence="8 9" key="1">
    <citation type="submission" date="2020-01" db="EMBL/GenBank/DDBJ databases">
        <authorList>
            <consortium name="DOE Joint Genome Institute"/>
            <person name="Haridas S."/>
            <person name="Albert R."/>
            <person name="Binder M."/>
            <person name="Bloem J."/>
            <person name="Labutti K."/>
            <person name="Salamov A."/>
            <person name="Andreopoulos B."/>
            <person name="Baker S.E."/>
            <person name="Barry K."/>
            <person name="Bills G."/>
            <person name="Bluhm B.H."/>
            <person name="Cannon C."/>
            <person name="Castanera R."/>
            <person name="Culley D.E."/>
            <person name="Daum C."/>
            <person name="Ezra D."/>
            <person name="Gonzalez J.B."/>
            <person name="Henrissat B."/>
            <person name="Kuo A."/>
            <person name="Liang C."/>
            <person name="Lipzen A."/>
            <person name="Lutzoni F."/>
            <person name="Magnuson J."/>
            <person name="Mondo S."/>
            <person name="Nolan M."/>
            <person name="Ohm R."/>
            <person name="Pangilinan J."/>
            <person name="Park H.-J.H."/>
            <person name="Ramirez L."/>
            <person name="Alfaro M."/>
            <person name="Sun H."/>
            <person name="Tritt A."/>
            <person name="Yoshinaga Y."/>
            <person name="Zwiers L.-H.L."/>
            <person name="Turgeon B.G."/>
            <person name="Goodwin S.B."/>
            <person name="Spatafora J.W."/>
            <person name="Crous P.W."/>
            <person name="Grigoriev I.V."/>
        </authorList>
    </citation>
    <scope>NUCLEOTIDE SEQUENCE [LARGE SCALE GENOMIC DNA]</scope>
    <source>
        <strain evidence="8 9">CBS 611.86</strain>
    </source>
</reference>
<keyword evidence="3" id="KW-0240">DNA-directed RNA polymerase</keyword>
<evidence type="ECO:0000256" key="3">
    <source>
        <dbReference type="ARBA" id="ARBA00022478"/>
    </source>
</evidence>
<dbReference type="OrthoDB" id="532500at2759"/>
<name>A0A7C8M4F6_9PLEO</name>
<comment type="subcellular location">
    <subcellularLocation>
        <location evidence="1">Nucleus</location>
        <location evidence="1">Nucleolus</location>
    </subcellularLocation>
</comment>
<dbReference type="Proteomes" id="UP000481861">
    <property type="component" value="Unassembled WGS sequence"/>
</dbReference>
<protein>
    <submittedName>
        <fullName evidence="8">DNA-directed RNA polymeras-like protein I 49 kDa polypeptide</fullName>
    </submittedName>
</protein>
<keyword evidence="5" id="KW-0539">Nucleus</keyword>
<dbReference type="PANTHER" id="PTHR14440">
    <property type="entry name" value="DNA-DIRECTED RNA POLYMERASE I SUBUNIT RPA49"/>
    <property type="match status" value="1"/>
</dbReference>
<feature type="compositionally biased region" description="Basic residues" evidence="7">
    <location>
        <begin position="1"/>
        <end position="10"/>
    </location>
</feature>
<feature type="region of interest" description="Disordered" evidence="7">
    <location>
        <begin position="1"/>
        <end position="24"/>
    </location>
</feature>
<feature type="region of interest" description="Disordered" evidence="7">
    <location>
        <begin position="133"/>
        <end position="155"/>
    </location>
</feature>